<dbReference type="CDD" id="cd00383">
    <property type="entry name" value="trans_reg_C"/>
    <property type="match status" value="1"/>
</dbReference>
<dbReference type="SMART" id="SM00862">
    <property type="entry name" value="Trans_reg_C"/>
    <property type="match status" value="1"/>
</dbReference>
<evidence type="ECO:0000256" key="2">
    <source>
        <dbReference type="ARBA" id="ARBA00023012"/>
    </source>
</evidence>
<evidence type="ECO:0000256" key="1">
    <source>
        <dbReference type="ARBA" id="ARBA00022553"/>
    </source>
</evidence>
<dbReference type="Proteomes" id="UP000078460">
    <property type="component" value="Unassembled WGS sequence"/>
</dbReference>
<dbReference type="PROSITE" id="PS50110">
    <property type="entry name" value="RESPONSE_REGULATORY"/>
    <property type="match status" value="1"/>
</dbReference>
<proteinExistence type="predicted"/>
<keyword evidence="3" id="KW-0805">Transcription regulation</keyword>
<dbReference type="KEGG" id="smy:BJP26_04365"/>
<evidence type="ECO:0000313" key="6">
    <source>
        <dbReference type="EMBL" id="KZB93765.1"/>
    </source>
</evidence>
<keyword evidence="1" id="KW-0597">Phosphoprotein</keyword>
<dbReference type="Gene3D" id="3.40.50.2300">
    <property type="match status" value="1"/>
</dbReference>
<dbReference type="InterPro" id="IPR036388">
    <property type="entry name" value="WH-like_DNA-bd_sf"/>
</dbReference>
<dbReference type="InterPro" id="IPR016032">
    <property type="entry name" value="Sig_transdc_resp-reg_C-effctor"/>
</dbReference>
<dbReference type="EMBL" id="LQCK02000067">
    <property type="protein sequence ID" value="KZB93765.1"/>
    <property type="molecule type" value="Genomic_DNA"/>
</dbReference>
<evidence type="ECO:0000256" key="3">
    <source>
        <dbReference type="ARBA" id="ARBA00023015"/>
    </source>
</evidence>
<dbReference type="SUPFAM" id="SSF52172">
    <property type="entry name" value="CheY-like"/>
    <property type="match status" value="1"/>
</dbReference>
<dbReference type="PANTHER" id="PTHR48111:SF59">
    <property type="entry name" value="TRANSCRIPTIONAL REGULATORY PROTEIN BAER"/>
    <property type="match status" value="1"/>
</dbReference>
<dbReference type="GO" id="GO:0000156">
    <property type="term" value="F:phosphorelay response regulator activity"/>
    <property type="evidence" value="ECO:0007669"/>
    <property type="project" value="TreeGrafter"/>
</dbReference>
<dbReference type="InterPro" id="IPR001789">
    <property type="entry name" value="Sig_transdc_resp-reg_receiver"/>
</dbReference>
<dbReference type="InterPro" id="IPR011006">
    <property type="entry name" value="CheY-like_superfamily"/>
</dbReference>
<dbReference type="GO" id="GO:0032993">
    <property type="term" value="C:protein-DNA complex"/>
    <property type="evidence" value="ECO:0007669"/>
    <property type="project" value="TreeGrafter"/>
</dbReference>
<dbReference type="Gene3D" id="6.10.250.690">
    <property type="match status" value="1"/>
</dbReference>
<dbReference type="PROSITE" id="PS51755">
    <property type="entry name" value="OMPR_PHOB"/>
    <property type="match status" value="1"/>
</dbReference>
<dbReference type="Pfam" id="PF00072">
    <property type="entry name" value="Response_reg"/>
    <property type="match status" value="1"/>
</dbReference>
<dbReference type="SUPFAM" id="SSF46894">
    <property type="entry name" value="C-terminal effector domain of the bipartite response regulators"/>
    <property type="match status" value="1"/>
</dbReference>
<dbReference type="AlphaFoldDB" id="A0A175Y001"/>
<dbReference type="PANTHER" id="PTHR48111">
    <property type="entry name" value="REGULATOR OF RPOS"/>
    <property type="match status" value="1"/>
</dbReference>
<dbReference type="GO" id="GO:0005829">
    <property type="term" value="C:cytosol"/>
    <property type="evidence" value="ECO:0007669"/>
    <property type="project" value="TreeGrafter"/>
</dbReference>
<gene>
    <name evidence="6" type="ORF">AVM11_11210</name>
</gene>
<dbReference type="OrthoDB" id="2181430at2"/>
<evidence type="ECO:0000256" key="5">
    <source>
        <dbReference type="ARBA" id="ARBA00023163"/>
    </source>
</evidence>
<protein>
    <submittedName>
        <fullName evidence="6">DNA-binding response regulator</fullName>
    </submittedName>
</protein>
<dbReference type="SMART" id="SM00448">
    <property type="entry name" value="REC"/>
    <property type="match status" value="1"/>
</dbReference>
<keyword evidence="7" id="KW-1185">Reference proteome</keyword>
<dbReference type="GO" id="GO:0000976">
    <property type="term" value="F:transcription cis-regulatory region binding"/>
    <property type="evidence" value="ECO:0007669"/>
    <property type="project" value="TreeGrafter"/>
</dbReference>
<organism evidence="6 7">
    <name type="scientific">Sphingomonas melonis TY</name>
    <dbReference type="NCBI Taxonomy" id="621456"/>
    <lineage>
        <taxon>Bacteria</taxon>
        <taxon>Pseudomonadati</taxon>
        <taxon>Pseudomonadota</taxon>
        <taxon>Alphaproteobacteria</taxon>
        <taxon>Sphingomonadales</taxon>
        <taxon>Sphingomonadaceae</taxon>
        <taxon>Sphingomonas</taxon>
    </lineage>
</organism>
<keyword evidence="4 6" id="KW-0238">DNA-binding</keyword>
<dbReference type="InterPro" id="IPR039420">
    <property type="entry name" value="WalR-like"/>
</dbReference>
<dbReference type="FunFam" id="3.40.50.2300:FF:000001">
    <property type="entry name" value="DNA-binding response regulator PhoB"/>
    <property type="match status" value="1"/>
</dbReference>
<evidence type="ECO:0000256" key="4">
    <source>
        <dbReference type="ARBA" id="ARBA00023125"/>
    </source>
</evidence>
<keyword evidence="5" id="KW-0804">Transcription</keyword>
<name>A0A175Y001_9SPHN</name>
<accession>A0A175Y001</accession>
<dbReference type="Gene3D" id="1.10.10.10">
    <property type="entry name" value="Winged helix-like DNA-binding domain superfamily/Winged helix DNA-binding domain"/>
    <property type="match status" value="1"/>
</dbReference>
<dbReference type="STRING" id="621456.BJP26_04365"/>
<dbReference type="GO" id="GO:0006355">
    <property type="term" value="P:regulation of DNA-templated transcription"/>
    <property type="evidence" value="ECO:0007669"/>
    <property type="project" value="InterPro"/>
</dbReference>
<evidence type="ECO:0000313" key="7">
    <source>
        <dbReference type="Proteomes" id="UP000078460"/>
    </source>
</evidence>
<reference evidence="6" key="1">
    <citation type="submission" date="2016-03" db="EMBL/GenBank/DDBJ databases">
        <title>Sphingomonas melonis TY, whole genome shotgun sequencing.</title>
        <authorList>
            <person name="Wang H."/>
            <person name="Zhu P."/>
        </authorList>
    </citation>
    <scope>NUCLEOTIDE SEQUENCE [LARGE SCALE GENOMIC DNA]</scope>
    <source>
        <strain evidence="6">TY</strain>
    </source>
</reference>
<keyword evidence="2" id="KW-0902">Two-component regulatory system</keyword>
<sequence>MPRTVLIVDDDPHIRQLLAFALDKAGLSPVEAADGEAGLAMAQAHKPDLVILDINMPRMDGLEVCRRLRGAKDGGGDTPILFLSSRDDEIDRVLGIELGADDYVVKPFSPREVVARVMAILRRTAARPPQVEERRMLGHGRLTLDLDGWCAAWDGAEVALTVTEFSILRLLASMPAKVFSRDAIIDRLHGPGFAITDRTIDSHIRNLRHKFAGIGAADLIETRAGIGYRLGPCTGA</sequence>
<dbReference type="Pfam" id="PF00486">
    <property type="entry name" value="Trans_reg_C"/>
    <property type="match status" value="1"/>
</dbReference>
<dbReference type="InterPro" id="IPR001867">
    <property type="entry name" value="OmpR/PhoB-type_DNA-bd"/>
</dbReference>
<comment type="caution">
    <text evidence="6">The sequence shown here is derived from an EMBL/GenBank/DDBJ whole genome shotgun (WGS) entry which is preliminary data.</text>
</comment>